<dbReference type="AlphaFoldDB" id="A0A160KTT2"/>
<organism evidence="1 2">
    <name type="scientific">Rathayibacter tritici</name>
    <dbReference type="NCBI Taxonomy" id="33888"/>
    <lineage>
        <taxon>Bacteria</taxon>
        <taxon>Bacillati</taxon>
        <taxon>Actinomycetota</taxon>
        <taxon>Actinomycetes</taxon>
        <taxon>Micrococcales</taxon>
        <taxon>Microbacteriaceae</taxon>
        <taxon>Rathayibacter</taxon>
    </lineage>
</organism>
<gene>
    <name evidence="1" type="ORF">A6122_2102</name>
</gene>
<dbReference type="STRING" id="33888.A6122_2102"/>
<dbReference type="RefSeq" id="WP_068254807.1">
    <property type="nucleotide sequence ID" value="NZ_CP015515.1"/>
</dbReference>
<dbReference type="OrthoDB" id="5123758at2"/>
<evidence type="ECO:0000313" key="2">
    <source>
        <dbReference type="Proteomes" id="UP000077071"/>
    </source>
</evidence>
<keyword evidence="2" id="KW-1185">Reference proteome</keyword>
<dbReference type="KEGG" id="rtn:A6122_2102"/>
<proteinExistence type="predicted"/>
<dbReference type="PATRIC" id="fig|33888.3.peg.2338"/>
<reference evidence="1 2" key="1">
    <citation type="submission" date="2016-05" db="EMBL/GenBank/DDBJ databases">
        <title>Complete genome sequence of Rathayibacter tritici NCPPB 1953.</title>
        <authorList>
            <person name="Park J."/>
            <person name="Lee H.-H."/>
            <person name="Lee S.-W."/>
            <person name="Seo Y.-S."/>
        </authorList>
    </citation>
    <scope>NUCLEOTIDE SEQUENCE [LARGE SCALE GENOMIC DNA]</scope>
    <source>
        <strain evidence="1 2">NCPPB 1953</strain>
    </source>
</reference>
<evidence type="ECO:0000313" key="1">
    <source>
        <dbReference type="EMBL" id="AND17226.1"/>
    </source>
</evidence>
<accession>A0A160KTT2</accession>
<protein>
    <submittedName>
        <fullName evidence="1">Uncharacterized protein</fullName>
    </submittedName>
</protein>
<name>A0A160KTT2_9MICO</name>
<dbReference type="Proteomes" id="UP000077071">
    <property type="component" value="Chromosome"/>
</dbReference>
<sequence>MGLREDAEELVREHRRSAARTDLLDPWSDPESPEWCTELAAALWQGSFRPSPVYFRREQSAHAFRGPHSMRLHHLGYGWQLTAHREQHGVLASETAVVLETGSLWRGLGVGHRPVRARRGRAGVEGLQAGHDVHFAVRGIIERSDVARAERRLLFGVAGLAALIEDGVRVGAHGELAWNV</sequence>
<dbReference type="EMBL" id="CP015515">
    <property type="protein sequence ID" value="AND17226.1"/>
    <property type="molecule type" value="Genomic_DNA"/>
</dbReference>